<keyword evidence="4" id="KW-0804">Transcription</keyword>
<dbReference type="Proteomes" id="UP000184533">
    <property type="component" value="Unassembled WGS sequence"/>
</dbReference>
<dbReference type="SUPFAM" id="SSF52172">
    <property type="entry name" value="CheY-like"/>
    <property type="match status" value="1"/>
</dbReference>
<evidence type="ECO:0000313" key="11">
    <source>
        <dbReference type="Proteomes" id="UP000184533"/>
    </source>
</evidence>
<evidence type="ECO:0000256" key="2">
    <source>
        <dbReference type="ARBA" id="ARBA00023015"/>
    </source>
</evidence>
<evidence type="ECO:0000313" key="8">
    <source>
        <dbReference type="EMBL" id="KKB86490.1"/>
    </source>
</evidence>
<feature type="domain" description="Response regulatory" evidence="7">
    <location>
        <begin position="7"/>
        <end position="123"/>
    </location>
</feature>
<dbReference type="InterPro" id="IPR058245">
    <property type="entry name" value="NreC/VraR/RcsB-like_REC"/>
</dbReference>
<dbReference type="RefSeq" id="WP_046133819.1">
    <property type="nucleotide sequence ID" value="NZ_FQVC01000003.1"/>
</dbReference>
<evidence type="ECO:0000256" key="5">
    <source>
        <dbReference type="PROSITE-ProRule" id="PRU00169"/>
    </source>
</evidence>
<keyword evidence="2" id="KW-0805">Transcription regulation</keyword>
<dbReference type="SMART" id="SM00421">
    <property type="entry name" value="HTH_LUXR"/>
    <property type="match status" value="1"/>
</dbReference>
<evidence type="ECO:0000256" key="3">
    <source>
        <dbReference type="ARBA" id="ARBA00023125"/>
    </source>
</evidence>
<dbReference type="PATRIC" id="fig|1121477.3.peg.1605"/>
<evidence type="ECO:0000313" key="10">
    <source>
        <dbReference type="Proteomes" id="UP000033608"/>
    </source>
</evidence>
<proteinExistence type="predicted"/>
<dbReference type="InterPro" id="IPR011006">
    <property type="entry name" value="CheY-like_superfamily"/>
</dbReference>
<evidence type="ECO:0000259" key="7">
    <source>
        <dbReference type="PROSITE" id="PS50110"/>
    </source>
</evidence>
<dbReference type="Pfam" id="PF00072">
    <property type="entry name" value="Response_reg"/>
    <property type="match status" value="1"/>
</dbReference>
<accession>A0A0F5LVU1</accession>
<dbReference type="Pfam" id="PF00196">
    <property type="entry name" value="GerE"/>
    <property type="match status" value="1"/>
</dbReference>
<dbReference type="GO" id="GO:0003677">
    <property type="term" value="F:DNA binding"/>
    <property type="evidence" value="ECO:0007669"/>
    <property type="project" value="UniProtKB-KW"/>
</dbReference>
<dbReference type="GO" id="GO:0006355">
    <property type="term" value="P:regulation of DNA-templated transcription"/>
    <property type="evidence" value="ECO:0007669"/>
    <property type="project" value="InterPro"/>
</dbReference>
<dbReference type="OrthoDB" id="9808843at2"/>
<dbReference type="Proteomes" id="UP000033608">
    <property type="component" value="Unassembled WGS sequence"/>
</dbReference>
<dbReference type="SUPFAM" id="SSF46894">
    <property type="entry name" value="C-terminal effector domain of the bipartite response regulators"/>
    <property type="match status" value="1"/>
</dbReference>
<dbReference type="PANTHER" id="PTHR43214:SF41">
    <property type="entry name" value="NITRATE_NITRITE RESPONSE REGULATOR PROTEIN NARP"/>
    <property type="match status" value="1"/>
</dbReference>
<dbReference type="PANTHER" id="PTHR43214">
    <property type="entry name" value="TWO-COMPONENT RESPONSE REGULATOR"/>
    <property type="match status" value="1"/>
</dbReference>
<name>A0A0F5LVU1_9HYPH</name>
<reference evidence="9 11" key="2">
    <citation type="submission" date="2016-11" db="EMBL/GenBank/DDBJ databases">
        <authorList>
            <person name="Jaros S."/>
            <person name="Januszkiewicz K."/>
            <person name="Wedrychowicz H."/>
        </authorList>
    </citation>
    <scope>NUCLEOTIDE SEQUENCE [LARGE SCALE GENOMIC DNA]</scope>
    <source>
        <strain evidence="9 11">DSM 17137</strain>
    </source>
</reference>
<gene>
    <name evidence="9" type="ORF">SAMN02745223_01274</name>
    <name evidence="8" type="ORF">VW29_02755</name>
</gene>
<dbReference type="AlphaFoldDB" id="A0A0F5LVU1"/>
<dbReference type="SMART" id="SM00448">
    <property type="entry name" value="REC"/>
    <property type="match status" value="1"/>
</dbReference>
<dbReference type="CDD" id="cd17535">
    <property type="entry name" value="REC_NarL-like"/>
    <property type="match status" value="1"/>
</dbReference>
<dbReference type="EMBL" id="FQVC01000003">
    <property type="protein sequence ID" value="SHE86907.1"/>
    <property type="molecule type" value="Genomic_DNA"/>
</dbReference>
<dbReference type="PRINTS" id="PR00038">
    <property type="entry name" value="HTHLUXR"/>
</dbReference>
<dbReference type="InterPro" id="IPR039420">
    <property type="entry name" value="WalR-like"/>
</dbReference>
<dbReference type="CDD" id="cd06170">
    <property type="entry name" value="LuxR_C_like"/>
    <property type="match status" value="1"/>
</dbReference>
<evidence type="ECO:0000256" key="1">
    <source>
        <dbReference type="ARBA" id="ARBA00022553"/>
    </source>
</evidence>
<evidence type="ECO:0000313" key="9">
    <source>
        <dbReference type="EMBL" id="SHE86907.1"/>
    </source>
</evidence>
<dbReference type="PROSITE" id="PS50043">
    <property type="entry name" value="HTH_LUXR_2"/>
    <property type="match status" value="1"/>
</dbReference>
<dbReference type="STRING" id="1121477.SAMN02745223_01274"/>
<dbReference type="InterPro" id="IPR001789">
    <property type="entry name" value="Sig_transdc_resp-reg_receiver"/>
</dbReference>
<reference evidence="8 10" key="1">
    <citation type="submission" date="2015-03" db="EMBL/GenBank/DDBJ databases">
        <authorList>
            <person name="Hassan Y.I."/>
            <person name="Lepp D."/>
            <person name="Zhou T."/>
        </authorList>
    </citation>
    <scope>NUCLEOTIDE SEQUENCE [LARGE SCALE GENOMIC DNA]</scope>
    <source>
        <strain evidence="8 10">DSM 17137</strain>
    </source>
</reference>
<keyword evidence="10" id="KW-1185">Reference proteome</keyword>
<organism evidence="8 10">
    <name type="scientific">Devosia limi DSM 17137</name>
    <dbReference type="NCBI Taxonomy" id="1121477"/>
    <lineage>
        <taxon>Bacteria</taxon>
        <taxon>Pseudomonadati</taxon>
        <taxon>Pseudomonadota</taxon>
        <taxon>Alphaproteobacteria</taxon>
        <taxon>Hyphomicrobiales</taxon>
        <taxon>Devosiaceae</taxon>
        <taxon>Devosia</taxon>
    </lineage>
</organism>
<keyword evidence="3" id="KW-0238">DNA-binding</keyword>
<dbReference type="InterPro" id="IPR000792">
    <property type="entry name" value="Tscrpt_reg_LuxR_C"/>
</dbReference>
<feature type="domain" description="HTH luxR-type" evidence="6">
    <location>
        <begin position="150"/>
        <end position="215"/>
    </location>
</feature>
<dbReference type="PROSITE" id="PS50110">
    <property type="entry name" value="RESPONSE_REGULATORY"/>
    <property type="match status" value="1"/>
</dbReference>
<dbReference type="GO" id="GO:0000160">
    <property type="term" value="P:phosphorelay signal transduction system"/>
    <property type="evidence" value="ECO:0007669"/>
    <property type="project" value="InterPro"/>
</dbReference>
<dbReference type="Gene3D" id="3.40.50.2300">
    <property type="match status" value="1"/>
</dbReference>
<evidence type="ECO:0000256" key="4">
    <source>
        <dbReference type="ARBA" id="ARBA00023163"/>
    </source>
</evidence>
<feature type="modified residue" description="4-aspartylphosphate" evidence="5">
    <location>
        <position position="58"/>
    </location>
</feature>
<protein>
    <submittedName>
        <fullName evidence="9">Two component transcriptional regulator, LuxR family</fullName>
    </submittedName>
</protein>
<dbReference type="InterPro" id="IPR016032">
    <property type="entry name" value="Sig_transdc_resp-reg_C-effctor"/>
</dbReference>
<keyword evidence="1 5" id="KW-0597">Phosphoprotein</keyword>
<evidence type="ECO:0000259" key="6">
    <source>
        <dbReference type="PROSITE" id="PS50043"/>
    </source>
</evidence>
<dbReference type="EMBL" id="LAJF01000036">
    <property type="protein sequence ID" value="KKB86490.1"/>
    <property type="molecule type" value="Genomic_DNA"/>
</dbReference>
<sequence>MDLPLTRILIVDDFPVVRSGVHRYIEHEPGLAVCGEAASGHDAVRMARQLQPDIVLLDPDMFDLGGVEILHHMGRDCPETMILVFSLPVSACAISALILAGARGYVLKSDAPEIAISAIRAITSGRPFFSPALADADLQTCLHLVACNAGGAAAEAMTPRELQVLRHLADGIGNKDLAQLLGISVKTVETHRATIMRKIGARSAVDMVRYAIRHNLSHL</sequence>